<proteinExistence type="predicted"/>
<evidence type="ECO:0000313" key="2">
    <source>
        <dbReference type="Proteomes" id="UP000719766"/>
    </source>
</evidence>
<dbReference type="EMBL" id="JABBWE010000025">
    <property type="protein sequence ID" value="KAG1794561.1"/>
    <property type="molecule type" value="Genomic_DNA"/>
</dbReference>
<dbReference type="RefSeq" id="XP_041160672.1">
    <property type="nucleotide sequence ID" value="XM_041302858.1"/>
</dbReference>
<gene>
    <name evidence="1" type="ORF">HD556DRAFT_1368074</name>
</gene>
<name>A0A9P7AR89_9AGAM</name>
<dbReference type="GeneID" id="64596622"/>
<organism evidence="1 2">
    <name type="scientific">Suillus plorans</name>
    <dbReference type="NCBI Taxonomy" id="116603"/>
    <lineage>
        <taxon>Eukaryota</taxon>
        <taxon>Fungi</taxon>
        <taxon>Dikarya</taxon>
        <taxon>Basidiomycota</taxon>
        <taxon>Agaricomycotina</taxon>
        <taxon>Agaricomycetes</taxon>
        <taxon>Agaricomycetidae</taxon>
        <taxon>Boletales</taxon>
        <taxon>Suillineae</taxon>
        <taxon>Suillaceae</taxon>
        <taxon>Suillus</taxon>
    </lineage>
</organism>
<reference evidence="1" key="1">
    <citation type="journal article" date="2020" name="New Phytol.">
        <title>Comparative genomics reveals dynamic genome evolution in host specialist ectomycorrhizal fungi.</title>
        <authorList>
            <person name="Lofgren L.A."/>
            <person name="Nguyen N.H."/>
            <person name="Vilgalys R."/>
            <person name="Ruytinx J."/>
            <person name="Liao H.L."/>
            <person name="Branco S."/>
            <person name="Kuo A."/>
            <person name="LaButti K."/>
            <person name="Lipzen A."/>
            <person name="Andreopoulos W."/>
            <person name="Pangilinan J."/>
            <person name="Riley R."/>
            <person name="Hundley H."/>
            <person name="Na H."/>
            <person name="Barry K."/>
            <person name="Grigoriev I.V."/>
            <person name="Stajich J.E."/>
            <person name="Kennedy P.G."/>
        </authorList>
    </citation>
    <scope>NUCLEOTIDE SEQUENCE</scope>
    <source>
        <strain evidence="1">S12</strain>
    </source>
</reference>
<protein>
    <submittedName>
        <fullName evidence="1">Uncharacterized protein</fullName>
    </submittedName>
</protein>
<evidence type="ECO:0000313" key="1">
    <source>
        <dbReference type="EMBL" id="KAG1794561.1"/>
    </source>
</evidence>
<dbReference type="AlphaFoldDB" id="A0A9P7AR89"/>
<sequence>MSAYVLTIGACQLCAYAADSNYGGSTCNRMMHDKFKSLIHHASDLSLERHHTGQTSKINQRYQGVEVQAPLQII</sequence>
<keyword evidence="2" id="KW-1185">Reference proteome</keyword>
<comment type="caution">
    <text evidence="1">The sequence shown here is derived from an EMBL/GenBank/DDBJ whole genome shotgun (WGS) entry which is preliminary data.</text>
</comment>
<accession>A0A9P7AR89</accession>
<dbReference type="Proteomes" id="UP000719766">
    <property type="component" value="Unassembled WGS sequence"/>
</dbReference>